<dbReference type="SUPFAM" id="SSF56219">
    <property type="entry name" value="DNase I-like"/>
    <property type="match status" value="1"/>
</dbReference>
<dbReference type="Proteomes" id="UP000634136">
    <property type="component" value="Unassembled WGS sequence"/>
</dbReference>
<dbReference type="Pfam" id="PF03372">
    <property type="entry name" value="Exo_endo_phos"/>
    <property type="match status" value="1"/>
</dbReference>
<feature type="compositionally biased region" description="Basic and acidic residues" evidence="1">
    <location>
        <begin position="9"/>
        <end position="18"/>
    </location>
</feature>
<name>A0A835CHI5_9FABA</name>
<evidence type="ECO:0000256" key="1">
    <source>
        <dbReference type="SAM" id="MobiDB-lite"/>
    </source>
</evidence>
<dbReference type="AlphaFoldDB" id="A0A835CHI5"/>
<feature type="compositionally biased region" description="Polar residues" evidence="1">
    <location>
        <begin position="37"/>
        <end position="54"/>
    </location>
</feature>
<dbReference type="GO" id="GO:0003824">
    <property type="term" value="F:catalytic activity"/>
    <property type="evidence" value="ECO:0007669"/>
    <property type="project" value="InterPro"/>
</dbReference>
<sequence>MELGSPVKSTEERPDPKGGDIGSHADLQRPNPKENPPNMTRAKTTPQKGQSSIKHVNRGSKGGVLLVEYLWLLLRVKRIYKPDMVCLFETRCSGIKAETTIKKLGFNYYALNEARGYVGGIWALWNKEIKATCIHNHEQFLQFEIQDQEKGKWNLFVIYANPHAQIRDSVWPLIESKCSNNIPLLLAGDFNEIASISGQRGGSLPNIQRCNKFQSWINKCSLIDLIPTGPFFTWEGPKRHGQRKLFKRLDRALCNQNWRTSFSDASSKCLARIHSDHHHLLITTEDQSFNAKNRPFRFEICWMQHEKFAEFLKKE</sequence>
<dbReference type="Gene3D" id="3.60.10.10">
    <property type="entry name" value="Endonuclease/exonuclease/phosphatase"/>
    <property type="match status" value="1"/>
</dbReference>
<evidence type="ECO:0000313" key="3">
    <source>
        <dbReference type="EMBL" id="KAF7839252.1"/>
    </source>
</evidence>
<feature type="domain" description="Endonuclease/exonuclease/phosphatase" evidence="2">
    <location>
        <begin position="80"/>
        <end position="277"/>
    </location>
</feature>
<dbReference type="InterPro" id="IPR005135">
    <property type="entry name" value="Endo/exonuclease/phosphatase"/>
</dbReference>
<dbReference type="OrthoDB" id="1432859at2759"/>
<gene>
    <name evidence="3" type="ORF">G2W53_007734</name>
</gene>
<dbReference type="InterPro" id="IPR036691">
    <property type="entry name" value="Endo/exonu/phosph_ase_sf"/>
</dbReference>
<protein>
    <submittedName>
        <fullName evidence="3">Ribonuclease H</fullName>
    </submittedName>
</protein>
<accession>A0A835CHI5</accession>
<dbReference type="PANTHER" id="PTHR33710">
    <property type="entry name" value="BNAC02G09200D PROTEIN"/>
    <property type="match status" value="1"/>
</dbReference>
<dbReference type="EMBL" id="JAAIUW010000003">
    <property type="protein sequence ID" value="KAF7839252.1"/>
    <property type="molecule type" value="Genomic_DNA"/>
</dbReference>
<comment type="caution">
    <text evidence="3">The sequence shown here is derived from an EMBL/GenBank/DDBJ whole genome shotgun (WGS) entry which is preliminary data.</text>
</comment>
<reference evidence="3" key="1">
    <citation type="submission" date="2020-09" db="EMBL/GenBank/DDBJ databases">
        <title>Genome-Enabled Discovery of Anthraquinone Biosynthesis in Senna tora.</title>
        <authorList>
            <person name="Kang S.-H."/>
            <person name="Pandey R.P."/>
            <person name="Lee C.-M."/>
            <person name="Sim J.-S."/>
            <person name="Jeong J.-T."/>
            <person name="Choi B.-S."/>
            <person name="Jung M."/>
            <person name="Ginzburg D."/>
            <person name="Zhao K."/>
            <person name="Won S.Y."/>
            <person name="Oh T.-J."/>
            <person name="Yu Y."/>
            <person name="Kim N.-H."/>
            <person name="Lee O.R."/>
            <person name="Lee T.-H."/>
            <person name="Bashyal P."/>
            <person name="Kim T.-S."/>
            <person name="Lee W.-H."/>
            <person name="Kawkins C."/>
            <person name="Kim C.-K."/>
            <person name="Kim J.S."/>
            <person name="Ahn B.O."/>
            <person name="Rhee S.Y."/>
            <person name="Sohng J.K."/>
        </authorList>
    </citation>
    <scope>NUCLEOTIDE SEQUENCE</scope>
    <source>
        <tissue evidence="3">Leaf</tissue>
    </source>
</reference>
<proteinExistence type="predicted"/>
<evidence type="ECO:0000313" key="4">
    <source>
        <dbReference type="Proteomes" id="UP000634136"/>
    </source>
</evidence>
<dbReference type="PANTHER" id="PTHR33710:SF71">
    <property type="entry name" value="ENDONUCLEASE_EXONUCLEASE_PHOSPHATASE DOMAIN-CONTAINING PROTEIN"/>
    <property type="match status" value="1"/>
</dbReference>
<evidence type="ECO:0000259" key="2">
    <source>
        <dbReference type="Pfam" id="PF03372"/>
    </source>
</evidence>
<keyword evidence="4" id="KW-1185">Reference proteome</keyword>
<feature type="region of interest" description="Disordered" evidence="1">
    <location>
        <begin position="1"/>
        <end position="56"/>
    </location>
</feature>
<organism evidence="3 4">
    <name type="scientific">Senna tora</name>
    <dbReference type="NCBI Taxonomy" id="362788"/>
    <lineage>
        <taxon>Eukaryota</taxon>
        <taxon>Viridiplantae</taxon>
        <taxon>Streptophyta</taxon>
        <taxon>Embryophyta</taxon>
        <taxon>Tracheophyta</taxon>
        <taxon>Spermatophyta</taxon>
        <taxon>Magnoliopsida</taxon>
        <taxon>eudicotyledons</taxon>
        <taxon>Gunneridae</taxon>
        <taxon>Pentapetalae</taxon>
        <taxon>rosids</taxon>
        <taxon>fabids</taxon>
        <taxon>Fabales</taxon>
        <taxon>Fabaceae</taxon>
        <taxon>Caesalpinioideae</taxon>
        <taxon>Cassia clade</taxon>
        <taxon>Senna</taxon>
    </lineage>
</organism>